<dbReference type="Gene3D" id="3.40.630.30">
    <property type="match status" value="1"/>
</dbReference>
<evidence type="ECO:0000313" key="4">
    <source>
        <dbReference type="Proteomes" id="UP001201980"/>
    </source>
</evidence>
<feature type="compositionally biased region" description="Low complexity" evidence="1">
    <location>
        <begin position="491"/>
        <end position="512"/>
    </location>
</feature>
<dbReference type="InterPro" id="IPR052742">
    <property type="entry name" value="Mito_N-acetyltransferase"/>
</dbReference>
<name>A0AAD5RR29_9PEZI</name>
<feature type="domain" description="N-acetyltransferase" evidence="2">
    <location>
        <begin position="106"/>
        <end position="252"/>
    </location>
</feature>
<reference evidence="3" key="1">
    <citation type="submission" date="2022-07" db="EMBL/GenBank/DDBJ databases">
        <title>Draft genome sequence of Zalerion maritima ATCC 34329, a (micro)plastics degrading marine fungus.</title>
        <authorList>
            <person name="Paco A."/>
            <person name="Goncalves M.F.M."/>
            <person name="Rocha-Santos T.A.P."/>
            <person name="Alves A."/>
        </authorList>
    </citation>
    <scope>NUCLEOTIDE SEQUENCE</scope>
    <source>
        <strain evidence="3">ATCC 34329</strain>
    </source>
</reference>
<proteinExistence type="predicted"/>
<dbReference type="PANTHER" id="PTHR43138">
    <property type="entry name" value="ACETYLTRANSFERASE, GNAT FAMILY"/>
    <property type="match status" value="1"/>
</dbReference>
<feature type="region of interest" description="Disordered" evidence="1">
    <location>
        <begin position="798"/>
        <end position="846"/>
    </location>
</feature>
<dbReference type="PANTHER" id="PTHR43138:SF2">
    <property type="entry name" value="PROTEIN SPT10"/>
    <property type="match status" value="1"/>
</dbReference>
<accession>A0AAD5RR29</accession>
<feature type="compositionally biased region" description="Low complexity" evidence="1">
    <location>
        <begin position="462"/>
        <end position="471"/>
    </location>
</feature>
<dbReference type="SUPFAM" id="SSF55729">
    <property type="entry name" value="Acyl-CoA N-acyltransferases (Nat)"/>
    <property type="match status" value="1"/>
</dbReference>
<evidence type="ECO:0000256" key="1">
    <source>
        <dbReference type="SAM" id="MobiDB-lite"/>
    </source>
</evidence>
<dbReference type="Pfam" id="PF09337">
    <property type="entry name" value="zf-H2C2"/>
    <property type="match status" value="1"/>
</dbReference>
<comment type="caution">
    <text evidence="3">The sequence shown here is derived from an EMBL/GenBank/DDBJ whole genome shotgun (WGS) entry which is preliminary data.</text>
</comment>
<keyword evidence="4" id="KW-1185">Reference proteome</keyword>
<protein>
    <recommendedName>
        <fullName evidence="2">N-acetyltransferase domain-containing protein</fullName>
    </recommendedName>
</protein>
<dbReference type="EMBL" id="JAKWBI020000117">
    <property type="protein sequence ID" value="KAJ2902279.1"/>
    <property type="molecule type" value="Genomic_DNA"/>
</dbReference>
<feature type="compositionally biased region" description="Low complexity" evidence="1">
    <location>
        <begin position="407"/>
        <end position="424"/>
    </location>
</feature>
<dbReference type="GO" id="GO:0016747">
    <property type="term" value="F:acyltransferase activity, transferring groups other than amino-acyl groups"/>
    <property type="evidence" value="ECO:0007669"/>
    <property type="project" value="InterPro"/>
</dbReference>
<dbReference type="GO" id="GO:0005634">
    <property type="term" value="C:nucleus"/>
    <property type="evidence" value="ECO:0007669"/>
    <property type="project" value="TreeGrafter"/>
</dbReference>
<dbReference type="InterPro" id="IPR015416">
    <property type="entry name" value="Znf_H2C2_histone_UAS-bd"/>
</dbReference>
<feature type="compositionally biased region" description="Low complexity" evidence="1">
    <location>
        <begin position="442"/>
        <end position="455"/>
    </location>
</feature>
<feature type="compositionally biased region" description="Pro residues" evidence="1">
    <location>
        <begin position="22"/>
        <end position="33"/>
    </location>
</feature>
<feature type="compositionally biased region" description="Polar residues" evidence="1">
    <location>
        <begin position="539"/>
        <end position="558"/>
    </location>
</feature>
<feature type="compositionally biased region" description="Basic and acidic residues" evidence="1">
    <location>
        <begin position="814"/>
        <end position="832"/>
    </location>
</feature>
<gene>
    <name evidence="3" type="ORF">MKZ38_000745</name>
</gene>
<evidence type="ECO:0000259" key="2">
    <source>
        <dbReference type="PROSITE" id="PS51186"/>
    </source>
</evidence>
<feature type="compositionally biased region" description="Pro residues" evidence="1">
    <location>
        <begin position="472"/>
        <end position="483"/>
    </location>
</feature>
<dbReference type="InterPro" id="IPR000182">
    <property type="entry name" value="GNAT_dom"/>
</dbReference>
<organism evidence="3 4">
    <name type="scientific">Zalerion maritima</name>
    <dbReference type="NCBI Taxonomy" id="339359"/>
    <lineage>
        <taxon>Eukaryota</taxon>
        <taxon>Fungi</taxon>
        <taxon>Dikarya</taxon>
        <taxon>Ascomycota</taxon>
        <taxon>Pezizomycotina</taxon>
        <taxon>Sordariomycetes</taxon>
        <taxon>Lulworthiomycetidae</taxon>
        <taxon>Lulworthiales</taxon>
        <taxon>Lulworthiaceae</taxon>
        <taxon>Zalerion</taxon>
    </lineage>
</organism>
<dbReference type="PROSITE" id="PS51186">
    <property type="entry name" value="GNAT"/>
    <property type="match status" value="1"/>
</dbReference>
<feature type="region of interest" description="Disordered" evidence="1">
    <location>
        <begin position="715"/>
        <end position="783"/>
    </location>
</feature>
<dbReference type="Gene3D" id="1.10.340.70">
    <property type="match status" value="1"/>
</dbReference>
<dbReference type="InterPro" id="IPR016181">
    <property type="entry name" value="Acyl_CoA_acyltransferase"/>
</dbReference>
<feature type="compositionally biased region" description="Basic residues" evidence="1">
    <location>
        <begin position="729"/>
        <end position="745"/>
    </location>
</feature>
<feature type="region of interest" description="Disordered" evidence="1">
    <location>
        <begin position="390"/>
        <end position="601"/>
    </location>
</feature>
<feature type="compositionally biased region" description="Gly residues" evidence="1">
    <location>
        <begin position="395"/>
        <end position="406"/>
    </location>
</feature>
<sequence>MLDSDDPDHSPTPLQFRVSGEPPFPPPEYHHPPPLPLAIQPRHVILRDRQTLATVIPFASRYQVPQSLLSYLCDQFNKEIEGGDTYPMTEPMMVDRFGRYWFQNFGAIMLLGHVSADEFMMTGTDALGEEIGSDGVEEDHHQDWTKSCLGSFYIKPNYPGRSSHVCNAGFIVTDKSRNRGIGRLLAEIYIEWAPRLGYTYSVFNLVYETNVASCKIWDALGFKRIGRVKACGDLKSYPDRLVDGIIYGRDVSHEEADRLCARAANGGSANRAGSGMGVGELGNEVSDDRFDKIAYYLRYSEYPRGSNRAEKSRLRAASTHYKLVDDKLMLKGKEVISDPKEQVDIVARVHDKLEHSGINKTTTAIAERYHWGRIKETVSEVVRRCDVCRENGKMSGSGGTGGGNGRENGTPSSSIISATTPSTITGGGHTTTILQGYQARRSQQQKQQQHSHSPSLLDNDQSTTTTTTPATRPSPHPSQPHPSPLIQNRHISPPVSGGASASPSSISVHGSPHPGGGGGHPLPSPSAFHHHQQQQQQQPVSLSSIAPSRTMHSSTPHDGSNHHHHPGGSDPTSHHIHQQHPHQQLLPSIPQSPPQPSLVASPATTAISSLYQPLDPHMIQIQVPHPFFRQQGQHSVRASVSDDSVNINDRTNHHRHNHHGIVVDVNVGVGIDGPHHQQGVVGVGDGVGSVPPHHLENTYPGPDDDADAETFQALLDATGGDGGGDDHHNHTHHDSHHNFHHHQSHNHLQDDRHSGRHDSRGGPRVDRHVQEEDHETVDRDLAVERDLDMLIEHGDEMDTDEQQDHHHHHNHNTQAKEDYDKGSDDDPKRGGGEGDPMFDIRYGGAG</sequence>
<evidence type="ECO:0000313" key="3">
    <source>
        <dbReference type="EMBL" id="KAJ2902279.1"/>
    </source>
</evidence>
<feature type="compositionally biased region" description="Basic and acidic residues" evidence="1">
    <location>
        <begin position="747"/>
        <end position="783"/>
    </location>
</feature>
<dbReference type="Proteomes" id="UP001201980">
    <property type="component" value="Unassembled WGS sequence"/>
</dbReference>
<dbReference type="AlphaFoldDB" id="A0AAD5RR29"/>
<dbReference type="Pfam" id="PF00583">
    <property type="entry name" value="Acetyltransf_1"/>
    <property type="match status" value="1"/>
</dbReference>
<feature type="region of interest" description="Disordered" evidence="1">
    <location>
        <begin position="1"/>
        <end position="33"/>
    </location>
</feature>